<accession>U1PWJ5</accession>
<dbReference type="Pfam" id="PF13408">
    <property type="entry name" value="Zn_ribbon_recom"/>
    <property type="match status" value="1"/>
</dbReference>
<name>U1PWJ5_9ACTO</name>
<dbReference type="Proteomes" id="UP000016481">
    <property type="component" value="Unassembled WGS sequence"/>
</dbReference>
<reference evidence="2 3" key="1">
    <citation type="submission" date="2013-08" db="EMBL/GenBank/DDBJ databases">
        <authorList>
            <person name="Weinstock G."/>
            <person name="Sodergren E."/>
            <person name="Wylie T."/>
            <person name="Fulton L."/>
            <person name="Fulton R."/>
            <person name="Fronick C."/>
            <person name="O'Laughlin M."/>
            <person name="Godfrey J."/>
            <person name="Miner T."/>
            <person name="Herter B."/>
            <person name="Appelbaum E."/>
            <person name="Cordes M."/>
            <person name="Lek S."/>
            <person name="Wollam A."/>
            <person name="Pepin K.H."/>
            <person name="Palsikar V.B."/>
            <person name="Mitreva M."/>
            <person name="Wilson R.K."/>
        </authorList>
    </citation>
    <scope>NUCLEOTIDE SEQUENCE [LARGE SCALE GENOMIC DNA]</scope>
    <source>
        <strain evidence="2 3">F0530</strain>
    </source>
</reference>
<dbReference type="EMBL" id="AWSC01000061">
    <property type="protein sequence ID" value="ERH14816.1"/>
    <property type="molecule type" value="Genomic_DNA"/>
</dbReference>
<sequence length="145" mass="16208">MGVEWYDPLVGKWDEDRQPSPKWLSRYKGLITCQDCGTAYGRHTHHSTSSTFRKAVWECRISYKKRGTCETGWLHDTELQAYLAQFLLRRLFHDPDLVAAIGDALSSASTAHRGAVSTSMATTMTRAAQTLAAHPDDVTAHIAWG</sequence>
<organism evidence="2 3">
    <name type="scientific">Actinomyces graevenitzii F0530</name>
    <dbReference type="NCBI Taxonomy" id="1321817"/>
    <lineage>
        <taxon>Bacteria</taxon>
        <taxon>Bacillati</taxon>
        <taxon>Actinomycetota</taxon>
        <taxon>Actinomycetes</taxon>
        <taxon>Actinomycetales</taxon>
        <taxon>Actinomycetaceae</taxon>
        <taxon>Actinomyces</taxon>
    </lineage>
</organism>
<evidence type="ECO:0000313" key="2">
    <source>
        <dbReference type="EMBL" id="ERH14816.1"/>
    </source>
</evidence>
<comment type="caution">
    <text evidence="2">The sequence shown here is derived from an EMBL/GenBank/DDBJ whole genome shotgun (WGS) entry which is preliminary data.</text>
</comment>
<feature type="domain" description="Recombinase zinc beta ribbon" evidence="1">
    <location>
        <begin position="28"/>
        <end position="85"/>
    </location>
</feature>
<protein>
    <recommendedName>
        <fullName evidence="1">Recombinase zinc beta ribbon domain-containing protein</fullName>
    </recommendedName>
</protein>
<dbReference type="RefSeq" id="WP_021603639.1">
    <property type="nucleotide sequence ID" value="NZ_KE951489.1"/>
</dbReference>
<evidence type="ECO:0000259" key="1">
    <source>
        <dbReference type="Pfam" id="PF13408"/>
    </source>
</evidence>
<evidence type="ECO:0000313" key="3">
    <source>
        <dbReference type="Proteomes" id="UP000016481"/>
    </source>
</evidence>
<dbReference type="AlphaFoldDB" id="U1PWJ5"/>
<gene>
    <name evidence="2" type="ORF">HMPREF1978_01509</name>
</gene>
<proteinExistence type="predicted"/>
<dbReference type="InterPro" id="IPR025827">
    <property type="entry name" value="Zn_ribbon_recom_dom"/>
</dbReference>
<dbReference type="PATRIC" id="fig|1321817.3.peg.1322"/>
<dbReference type="HOGENOM" id="CLU_1782711_0_0_11"/>